<feature type="modified residue" description="4-aspartylphosphate" evidence="1">
    <location>
        <position position="97"/>
    </location>
</feature>
<keyword evidence="4" id="KW-0808">Transferase</keyword>
<dbReference type="PANTHER" id="PTHR43228">
    <property type="entry name" value="TWO-COMPONENT RESPONSE REGULATOR"/>
    <property type="match status" value="1"/>
</dbReference>
<dbReference type="GO" id="GO:0000160">
    <property type="term" value="P:phosphorelay signal transduction system"/>
    <property type="evidence" value="ECO:0007669"/>
    <property type="project" value="InterPro"/>
</dbReference>
<organism evidence="4 5">
    <name type="scientific">Acorus calamus</name>
    <name type="common">Sweet flag</name>
    <dbReference type="NCBI Taxonomy" id="4465"/>
    <lineage>
        <taxon>Eukaryota</taxon>
        <taxon>Viridiplantae</taxon>
        <taxon>Streptophyta</taxon>
        <taxon>Embryophyta</taxon>
        <taxon>Tracheophyta</taxon>
        <taxon>Spermatophyta</taxon>
        <taxon>Magnoliopsida</taxon>
        <taxon>Liliopsida</taxon>
        <taxon>Acoraceae</taxon>
        <taxon>Acorus</taxon>
    </lineage>
</organism>
<dbReference type="CDD" id="cd17546">
    <property type="entry name" value="REC_hyHK_CKI1_RcsC-like"/>
    <property type="match status" value="1"/>
</dbReference>
<proteinExistence type="predicted"/>
<dbReference type="SUPFAM" id="SSF52172">
    <property type="entry name" value="CheY-like"/>
    <property type="match status" value="1"/>
</dbReference>
<keyword evidence="4" id="KW-0418">Kinase</keyword>
<dbReference type="PANTHER" id="PTHR43228:SF1">
    <property type="entry name" value="TWO-COMPONENT RESPONSE REGULATOR ARR22"/>
    <property type="match status" value="1"/>
</dbReference>
<accession>A0AAV9D3A0</accession>
<dbReference type="PROSITE" id="PS50110">
    <property type="entry name" value="RESPONSE_REGULATORY"/>
    <property type="match status" value="1"/>
</dbReference>
<dbReference type="Gene3D" id="3.40.50.2300">
    <property type="match status" value="1"/>
</dbReference>
<gene>
    <name evidence="4" type="primary">CKI1</name>
    <name evidence="4" type="ORF">QJS10_CPA16g00698</name>
</gene>
<dbReference type="EMBL" id="JAUJYO010000016">
    <property type="protein sequence ID" value="KAK1295249.1"/>
    <property type="molecule type" value="Genomic_DNA"/>
</dbReference>
<dbReference type="InterPro" id="IPR052048">
    <property type="entry name" value="ST_Response_Regulator"/>
</dbReference>
<keyword evidence="1" id="KW-0597">Phosphoprotein</keyword>
<evidence type="ECO:0000256" key="2">
    <source>
        <dbReference type="SAM" id="MobiDB-lite"/>
    </source>
</evidence>
<dbReference type="AlphaFoldDB" id="A0AAV9D3A0"/>
<protein>
    <submittedName>
        <fullName evidence="4">Histidine kinase CKI1</fullName>
    </submittedName>
</protein>
<sequence length="166" mass="18143">MGSSISKKIKEVSSSGSNTHNVEGNLPLLKGSPRQDSGNFASKNKLLALVVDDNRVNRRILGMFLSKLGVDSQEAENGQQAVDIFLSGASFDIIFMDREMPVMDGLKTTKMLRSMGVRTKIIEVSANNEKEEIAEFMASGINEFHTKPLDSVKLATIIQGIDGSYF</sequence>
<name>A0AAV9D3A0_ACOCL</name>
<keyword evidence="5" id="KW-1185">Reference proteome</keyword>
<reference evidence="4" key="2">
    <citation type="submission" date="2023-06" db="EMBL/GenBank/DDBJ databases">
        <authorList>
            <person name="Ma L."/>
            <person name="Liu K.-W."/>
            <person name="Li Z."/>
            <person name="Hsiao Y.-Y."/>
            <person name="Qi Y."/>
            <person name="Fu T."/>
            <person name="Tang G."/>
            <person name="Zhang D."/>
            <person name="Sun W.-H."/>
            <person name="Liu D.-K."/>
            <person name="Li Y."/>
            <person name="Chen G.-Z."/>
            <person name="Liu X.-D."/>
            <person name="Liao X.-Y."/>
            <person name="Jiang Y.-T."/>
            <person name="Yu X."/>
            <person name="Hao Y."/>
            <person name="Huang J."/>
            <person name="Zhao X.-W."/>
            <person name="Ke S."/>
            <person name="Chen Y.-Y."/>
            <person name="Wu W.-L."/>
            <person name="Hsu J.-L."/>
            <person name="Lin Y.-F."/>
            <person name="Huang M.-D."/>
            <person name="Li C.-Y."/>
            <person name="Huang L."/>
            <person name="Wang Z.-W."/>
            <person name="Zhao X."/>
            <person name="Zhong W.-Y."/>
            <person name="Peng D.-H."/>
            <person name="Ahmad S."/>
            <person name="Lan S."/>
            <person name="Zhang J.-S."/>
            <person name="Tsai W.-C."/>
            <person name="Van De Peer Y."/>
            <person name="Liu Z.-J."/>
        </authorList>
    </citation>
    <scope>NUCLEOTIDE SEQUENCE</scope>
    <source>
        <strain evidence="4">CP</strain>
        <tissue evidence="4">Leaves</tissue>
    </source>
</reference>
<dbReference type="Proteomes" id="UP001180020">
    <property type="component" value="Unassembled WGS sequence"/>
</dbReference>
<evidence type="ECO:0000259" key="3">
    <source>
        <dbReference type="PROSITE" id="PS50110"/>
    </source>
</evidence>
<evidence type="ECO:0000313" key="4">
    <source>
        <dbReference type="EMBL" id="KAK1295249.1"/>
    </source>
</evidence>
<feature type="compositionally biased region" description="Low complexity" evidence="2">
    <location>
        <begin position="1"/>
        <end position="17"/>
    </location>
</feature>
<reference evidence="4" key="1">
    <citation type="journal article" date="2023" name="Nat. Commun.">
        <title>Diploid and tetraploid genomes of Acorus and the evolution of monocots.</title>
        <authorList>
            <person name="Ma L."/>
            <person name="Liu K.W."/>
            <person name="Li Z."/>
            <person name="Hsiao Y.Y."/>
            <person name="Qi Y."/>
            <person name="Fu T."/>
            <person name="Tang G.D."/>
            <person name="Zhang D."/>
            <person name="Sun W.H."/>
            <person name="Liu D.K."/>
            <person name="Li Y."/>
            <person name="Chen G.Z."/>
            <person name="Liu X.D."/>
            <person name="Liao X.Y."/>
            <person name="Jiang Y.T."/>
            <person name="Yu X."/>
            <person name="Hao Y."/>
            <person name="Huang J."/>
            <person name="Zhao X.W."/>
            <person name="Ke S."/>
            <person name="Chen Y.Y."/>
            <person name="Wu W.L."/>
            <person name="Hsu J.L."/>
            <person name="Lin Y.F."/>
            <person name="Huang M.D."/>
            <person name="Li C.Y."/>
            <person name="Huang L."/>
            <person name="Wang Z.W."/>
            <person name="Zhao X."/>
            <person name="Zhong W.Y."/>
            <person name="Peng D.H."/>
            <person name="Ahmad S."/>
            <person name="Lan S."/>
            <person name="Zhang J.S."/>
            <person name="Tsai W.C."/>
            <person name="Van de Peer Y."/>
            <person name="Liu Z.J."/>
        </authorList>
    </citation>
    <scope>NUCLEOTIDE SEQUENCE</scope>
    <source>
        <strain evidence="4">CP</strain>
    </source>
</reference>
<evidence type="ECO:0000313" key="5">
    <source>
        <dbReference type="Proteomes" id="UP001180020"/>
    </source>
</evidence>
<dbReference type="Pfam" id="PF00072">
    <property type="entry name" value="Response_reg"/>
    <property type="match status" value="1"/>
</dbReference>
<feature type="region of interest" description="Disordered" evidence="2">
    <location>
        <begin position="1"/>
        <end position="34"/>
    </location>
</feature>
<dbReference type="GO" id="GO:0016301">
    <property type="term" value="F:kinase activity"/>
    <property type="evidence" value="ECO:0007669"/>
    <property type="project" value="UniProtKB-KW"/>
</dbReference>
<dbReference type="InterPro" id="IPR011006">
    <property type="entry name" value="CheY-like_superfamily"/>
</dbReference>
<dbReference type="InterPro" id="IPR001789">
    <property type="entry name" value="Sig_transdc_resp-reg_receiver"/>
</dbReference>
<comment type="caution">
    <text evidence="4">The sequence shown here is derived from an EMBL/GenBank/DDBJ whole genome shotgun (WGS) entry which is preliminary data.</text>
</comment>
<evidence type="ECO:0000256" key="1">
    <source>
        <dbReference type="PROSITE-ProRule" id="PRU00169"/>
    </source>
</evidence>
<dbReference type="SMART" id="SM00448">
    <property type="entry name" value="REC"/>
    <property type="match status" value="1"/>
</dbReference>
<feature type="domain" description="Response regulatory" evidence="3">
    <location>
        <begin position="47"/>
        <end position="162"/>
    </location>
</feature>